<dbReference type="InterPro" id="IPR029058">
    <property type="entry name" value="AB_hydrolase_fold"/>
</dbReference>
<dbReference type="SUPFAM" id="SSF53474">
    <property type="entry name" value="alpha/beta-Hydrolases"/>
    <property type="match status" value="1"/>
</dbReference>
<dbReference type="RefSeq" id="WP_382432585.1">
    <property type="nucleotide sequence ID" value="NZ_JBHSHJ010000007.1"/>
</dbReference>
<dbReference type="PANTHER" id="PTHR40841">
    <property type="entry name" value="SIDEROPHORE TRIACETYLFUSARININE C ESTERASE"/>
    <property type="match status" value="1"/>
</dbReference>
<comment type="caution">
    <text evidence="4">The sequence shown here is derived from an EMBL/GenBank/DDBJ whole genome shotgun (WGS) entry which is preliminary data.</text>
</comment>
<dbReference type="GO" id="GO:0016787">
    <property type="term" value="F:hydrolase activity"/>
    <property type="evidence" value="ECO:0007669"/>
    <property type="project" value="UniProtKB-KW"/>
</dbReference>
<organism evidence="4 5">
    <name type="scientific">Giesbergeria sinuosa</name>
    <dbReference type="NCBI Taxonomy" id="80883"/>
    <lineage>
        <taxon>Bacteria</taxon>
        <taxon>Pseudomonadati</taxon>
        <taxon>Pseudomonadota</taxon>
        <taxon>Betaproteobacteria</taxon>
        <taxon>Burkholderiales</taxon>
        <taxon>Comamonadaceae</taxon>
        <taxon>Giesbergeria</taxon>
    </lineage>
</organism>
<reference evidence="5" key="1">
    <citation type="journal article" date="2019" name="Int. J. Syst. Evol. Microbiol.">
        <title>The Global Catalogue of Microorganisms (GCM) 10K type strain sequencing project: providing services to taxonomists for standard genome sequencing and annotation.</title>
        <authorList>
            <consortium name="The Broad Institute Genomics Platform"/>
            <consortium name="The Broad Institute Genome Sequencing Center for Infectious Disease"/>
            <person name="Wu L."/>
            <person name="Ma J."/>
        </authorList>
    </citation>
    <scope>NUCLEOTIDE SEQUENCE [LARGE SCALE GENOMIC DNA]</scope>
    <source>
        <strain evidence="5">CCUG 49452</strain>
    </source>
</reference>
<evidence type="ECO:0000313" key="5">
    <source>
        <dbReference type="Proteomes" id="UP001596001"/>
    </source>
</evidence>
<keyword evidence="2 4" id="KW-0378">Hydrolase</keyword>
<comment type="similarity">
    <text evidence="1">Belongs to the esterase D family.</text>
</comment>
<name>A0ABV9QDQ0_9BURK</name>
<evidence type="ECO:0000313" key="4">
    <source>
        <dbReference type="EMBL" id="MFC4789318.1"/>
    </source>
</evidence>
<evidence type="ECO:0000256" key="1">
    <source>
        <dbReference type="ARBA" id="ARBA00005622"/>
    </source>
</evidence>
<proteinExistence type="inferred from homology"/>
<dbReference type="EMBL" id="JBHSHJ010000007">
    <property type="protein sequence ID" value="MFC4789318.1"/>
    <property type="molecule type" value="Genomic_DNA"/>
</dbReference>
<keyword evidence="3" id="KW-0732">Signal</keyword>
<accession>A0ABV9QDQ0</accession>
<evidence type="ECO:0000256" key="2">
    <source>
        <dbReference type="ARBA" id="ARBA00022801"/>
    </source>
</evidence>
<evidence type="ECO:0000256" key="3">
    <source>
        <dbReference type="SAM" id="SignalP"/>
    </source>
</evidence>
<sequence length="314" mass="34454">MRRLHNLGLLCSSLVWGILMSLPAHAQAVDSGWATVALTAAQQLDIRARTTGYPYRILMSVPDAPAPKQGYPVLYVLDGNAAFPVAAFLARSVASRRDVTGHQPPLVVGIGYPGDRDFDVAARQRDYTPGAQSPHPPATEGGADHFLDFIDREVKPMVAARYPIDSQRQALFGHSFGGLLALHALLTRPTSFSTYLLSSPSIWWQDKRVLAGWPNLVRSAARPRVQISVGTLEDDPPKGNYPPEVRALWAQRPMVMPARHLAHQLRELPGWSDANTVYYELAGENHGPAWLPAMTRGMQFFMEQAPSHSVAATP</sequence>
<keyword evidence="5" id="KW-1185">Reference proteome</keyword>
<protein>
    <submittedName>
        <fullName evidence="4">Alpha/beta hydrolase</fullName>
    </submittedName>
</protein>
<dbReference type="Gene3D" id="3.40.50.1820">
    <property type="entry name" value="alpha/beta hydrolase"/>
    <property type="match status" value="1"/>
</dbReference>
<feature type="signal peptide" evidence="3">
    <location>
        <begin position="1"/>
        <end position="26"/>
    </location>
</feature>
<dbReference type="Pfam" id="PF00756">
    <property type="entry name" value="Esterase"/>
    <property type="match status" value="1"/>
</dbReference>
<gene>
    <name evidence="4" type="ORF">ACFO6X_10050</name>
</gene>
<dbReference type="PANTHER" id="PTHR40841:SF2">
    <property type="entry name" value="SIDEROPHORE-DEGRADING ESTERASE (EUROFUNG)"/>
    <property type="match status" value="1"/>
</dbReference>
<feature type="chain" id="PRO_5046478001" evidence="3">
    <location>
        <begin position="27"/>
        <end position="314"/>
    </location>
</feature>
<dbReference type="InterPro" id="IPR000801">
    <property type="entry name" value="Esterase-like"/>
</dbReference>
<dbReference type="Proteomes" id="UP001596001">
    <property type="component" value="Unassembled WGS sequence"/>
</dbReference>
<dbReference type="InterPro" id="IPR052558">
    <property type="entry name" value="Siderophore_Hydrolase_D"/>
</dbReference>